<evidence type="ECO:0000313" key="1">
    <source>
        <dbReference type="EMBL" id="JAI05655.1"/>
    </source>
</evidence>
<dbReference type="EMBL" id="GBXM01002923">
    <property type="protein sequence ID" value="JAI05655.1"/>
    <property type="molecule type" value="Transcribed_RNA"/>
</dbReference>
<organism evidence="1">
    <name type="scientific">Anguilla anguilla</name>
    <name type="common">European freshwater eel</name>
    <name type="synonym">Muraena anguilla</name>
    <dbReference type="NCBI Taxonomy" id="7936"/>
    <lineage>
        <taxon>Eukaryota</taxon>
        <taxon>Metazoa</taxon>
        <taxon>Chordata</taxon>
        <taxon>Craniata</taxon>
        <taxon>Vertebrata</taxon>
        <taxon>Euteleostomi</taxon>
        <taxon>Actinopterygii</taxon>
        <taxon>Neopterygii</taxon>
        <taxon>Teleostei</taxon>
        <taxon>Anguilliformes</taxon>
        <taxon>Anguillidae</taxon>
        <taxon>Anguilla</taxon>
    </lineage>
</organism>
<protein>
    <submittedName>
        <fullName evidence="1">Uncharacterized protein</fullName>
    </submittedName>
</protein>
<dbReference type="AlphaFoldDB" id="A0A0E9XSM1"/>
<reference evidence="1" key="1">
    <citation type="submission" date="2014-11" db="EMBL/GenBank/DDBJ databases">
        <authorList>
            <person name="Amaro Gonzalez C."/>
        </authorList>
    </citation>
    <scope>NUCLEOTIDE SEQUENCE</scope>
</reference>
<sequence>MQFCNSLRYCWYPPADMYSPDAIFLSRGSNVCRMMDSQAFFDSTTFFSQTASYSVCS</sequence>
<reference evidence="1" key="2">
    <citation type="journal article" date="2015" name="Fish Shellfish Immunol.">
        <title>Early steps in the European eel (Anguilla anguilla)-Vibrio vulnificus interaction in the gills: Role of the RtxA13 toxin.</title>
        <authorList>
            <person name="Callol A."/>
            <person name="Pajuelo D."/>
            <person name="Ebbesson L."/>
            <person name="Teles M."/>
            <person name="MacKenzie S."/>
            <person name="Amaro C."/>
        </authorList>
    </citation>
    <scope>NUCLEOTIDE SEQUENCE</scope>
</reference>
<accession>A0A0E9XSM1</accession>
<name>A0A0E9XSM1_ANGAN</name>
<proteinExistence type="predicted"/>